<evidence type="ECO:0000256" key="3">
    <source>
        <dbReference type="SAM" id="MobiDB-lite"/>
    </source>
</evidence>
<evidence type="ECO:0000313" key="6">
    <source>
        <dbReference type="Proteomes" id="UP000325289"/>
    </source>
</evidence>
<dbReference type="SUPFAM" id="SSF51569">
    <property type="entry name" value="Aldolase"/>
    <property type="match status" value="1"/>
</dbReference>
<dbReference type="EMBL" id="FOMS01000006">
    <property type="protein sequence ID" value="SFE12069.1"/>
    <property type="molecule type" value="Genomic_DNA"/>
</dbReference>
<dbReference type="UniPathway" id="UPA00116"/>
<dbReference type="AlphaFoldDB" id="A0A1I1XXY8"/>
<evidence type="ECO:0000256" key="1">
    <source>
        <dbReference type="ARBA" id="ARBA00005215"/>
    </source>
</evidence>
<dbReference type="Pfam" id="PF01116">
    <property type="entry name" value="F_bP_aldolase"/>
    <property type="match status" value="1"/>
</dbReference>
<accession>A0A1I1XXY8</accession>
<organism evidence="5 6">
    <name type="scientific">Roseivivax sediminis</name>
    <dbReference type="NCBI Taxonomy" id="936889"/>
    <lineage>
        <taxon>Bacteria</taxon>
        <taxon>Pseudomonadati</taxon>
        <taxon>Pseudomonadota</taxon>
        <taxon>Alphaproteobacteria</taxon>
        <taxon>Rhodobacterales</taxon>
        <taxon>Roseobacteraceae</taxon>
        <taxon>Roseivivax</taxon>
    </lineage>
</organism>
<feature type="region of interest" description="Disordered" evidence="3">
    <location>
        <begin position="395"/>
        <end position="415"/>
    </location>
</feature>
<dbReference type="GO" id="GO:0019253">
    <property type="term" value="P:reductive pentose-phosphate cycle"/>
    <property type="evidence" value="ECO:0007669"/>
    <property type="project" value="UniProtKB-UniPathway"/>
</dbReference>
<sequence length="415" mass="44573">MALVDMSDLLRHAHCERYAVGAYDVVDTAFLEAVLDGAEGCDAPVIVSLAESHFDHFDFECFMPAVVDAARRARVPVTIHLDHGHSLTTVERAIRFGCNSVMVDASLSSLEDNITATREVVRLARGCGVTVEGELGYVPGVEGEDAEKHPGAMQMTSLADAERYIAETHVDCLAVSIGTVHGRLRGAPRLDFERLSALSDALHIPLVIHGGTGLSDDQYAMLAANGVAKINYFTGLADAAARSIVAEAESKDSPAYTALIHGVRGAVRAEVERTCRLFGAAGRAGAASAACRRWREVEHVVVYNLRDGGQNVDWSAFAAQGVEAIGAIPGVRNVLAGRALRTDAPYLYCWLIRFASPEVVASYRDHPDHVGYADKVFRPTAPDRVTIDFELVDVSGEEKESSLSTQPPTSSGTKR</sequence>
<dbReference type="SUPFAM" id="SSF54909">
    <property type="entry name" value="Dimeric alpha+beta barrel"/>
    <property type="match status" value="1"/>
</dbReference>
<dbReference type="Proteomes" id="UP000325289">
    <property type="component" value="Unassembled WGS sequence"/>
</dbReference>
<dbReference type="Pfam" id="PF07876">
    <property type="entry name" value="Dabb"/>
    <property type="match status" value="1"/>
</dbReference>
<dbReference type="GO" id="GO:0008270">
    <property type="term" value="F:zinc ion binding"/>
    <property type="evidence" value="ECO:0007669"/>
    <property type="project" value="InterPro"/>
</dbReference>
<dbReference type="PANTHER" id="PTHR30304:SF0">
    <property type="entry name" value="D-TAGATOSE-1,6-BISPHOSPHATE ALDOLASE SUBUNIT GATY-RELATED"/>
    <property type="match status" value="1"/>
</dbReference>
<feature type="domain" description="Stress-response A/B barrel" evidence="4">
    <location>
        <begin position="297"/>
        <end position="389"/>
    </location>
</feature>
<dbReference type="InterPro" id="IPR050246">
    <property type="entry name" value="Class_II_FBP_aldolase"/>
</dbReference>
<proteinExistence type="predicted"/>
<dbReference type="GO" id="GO:0005829">
    <property type="term" value="C:cytosol"/>
    <property type="evidence" value="ECO:0007669"/>
    <property type="project" value="TreeGrafter"/>
</dbReference>
<dbReference type="SMART" id="SM00886">
    <property type="entry name" value="Dabb"/>
    <property type="match status" value="1"/>
</dbReference>
<dbReference type="InterPro" id="IPR013097">
    <property type="entry name" value="Dabb"/>
</dbReference>
<dbReference type="InterPro" id="IPR013785">
    <property type="entry name" value="Aldolase_TIM"/>
</dbReference>
<keyword evidence="6" id="KW-1185">Reference proteome</keyword>
<dbReference type="PANTHER" id="PTHR30304">
    <property type="entry name" value="D-TAGATOSE-1,6-BISPHOSPHATE ALDOLASE"/>
    <property type="match status" value="1"/>
</dbReference>
<evidence type="ECO:0000256" key="2">
    <source>
        <dbReference type="ARBA" id="ARBA00022567"/>
    </source>
</evidence>
<dbReference type="PROSITE" id="PS51502">
    <property type="entry name" value="S_R_A_B_BARREL"/>
    <property type="match status" value="1"/>
</dbReference>
<protein>
    <submittedName>
        <fullName evidence="5">Fructose-bisphosphate aldolase</fullName>
    </submittedName>
</protein>
<dbReference type="Gene3D" id="3.30.70.100">
    <property type="match status" value="1"/>
</dbReference>
<feature type="compositionally biased region" description="Polar residues" evidence="3">
    <location>
        <begin position="402"/>
        <end position="415"/>
    </location>
</feature>
<dbReference type="InterPro" id="IPR000771">
    <property type="entry name" value="FBA_II"/>
</dbReference>
<name>A0A1I1XXY8_9RHOB</name>
<dbReference type="GO" id="GO:0009025">
    <property type="term" value="F:tagatose-bisphosphate aldolase activity"/>
    <property type="evidence" value="ECO:0007669"/>
    <property type="project" value="TreeGrafter"/>
</dbReference>
<evidence type="ECO:0000259" key="4">
    <source>
        <dbReference type="PROSITE" id="PS51502"/>
    </source>
</evidence>
<dbReference type="InterPro" id="IPR011008">
    <property type="entry name" value="Dimeric_a/b-barrel"/>
</dbReference>
<keyword evidence="2" id="KW-0113">Calvin cycle</keyword>
<evidence type="ECO:0000313" key="5">
    <source>
        <dbReference type="EMBL" id="SFE12069.1"/>
    </source>
</evidence>
<dbReference type="Gene3D" id="3.20.20.70">
    <property type="entry name" value="Aldolase class I"/>
    <property type="match status" value="1"/>
</dbReference>
<comment type="pathway">
    <text evidence="1">Carbohydrate biosynthesis; Calvin cycle.</text>
</comment>
<gene>
    <name evidence="5" type="ORF">SAMN04515678_106196</name>
</gene>
<dbReference type="CDD" id="cd00947">
    <property type="entry name" value="TBP_aldolase_IIB"/>
    <property type="match status" value="1"/>
</dbReference>
<reference evidence="5 6" key="1">
    <citation type="submission" date="2016-10" db="EMBL/GenBank/DDBJ databases">
        <authorList>
            <person name="Varghese N."/>
            <person name="Submissions S."/>
        </authorList>
    </citation>
    <scope>NUCLEOTIDE SEQUENCE [LARGE SCALE GENOMIC DNA]</scope>
    <source>
        <strain evidence="6">YIM D21,KCTC 23444,ACCC 10710</strain>
    </source>
</reference>